<gene>
    <name evidence="1" type="ORF">BT96DRAFT_757380</name>
</gene>
<proteinExistence type="predicted"/>
<protein>
    <submittedName>
        <fullName evidence="1">Uncharacterized protein</fullName>
    </submittedName>
</protein>
<accession>A0A6A4HU03</accession>
<evidence type="ECO:0000313" key="2">
    <source>
        <dbReference type="Proteomes" id="UP000799118"/>
    </source>
</evidence>
<feature type="non-terminal residue" evidence="1">
    <location>
        <position position="1"/>
    </location>
</feature>
<sequence length="101" mass="11770">KIVNALTARSEIGAPMASMYLLGNPDHYSEHIFKHMYWPKFIQHVQRDIDSAVLEEEGKFNDQVEIVKVCGKYVALSTVSNYTHRPSEYEQISVYDWVRLH</sequence>
<dbReference type="OrthoDB" id="3259294at2759"/>
<evidence type="ECO:0000313" key="1">
    <source>
        <dbReference type="EMBL" id="KAE9401656.1"/>
    </source>
</evidence>
<dbReference type="AlphaFoldDB" id="A0A6A4HU03"/>
<keyword evidence="2" id="KW-1185">Reference proteome</keyword>
<dbReference type="Proteomes" id="UP000799118">
    <property type="component" value="Unassembled WGS sequence"/>
</dbReference>
<name>A0A6A4HU03_9AGAR</name>
<dbReference type="EMBL" id="ML769443">
    <property type="protein sequence ID" value="KAE9401656.1"/>
    <property type="molecule type" value="Genomic_DNA"/>
</dbReference>
<reference evidence="1" key="1">
    <citation type="journal article" date="2019" name="Environ. Microbiol.">
        <title>Fungal ecological strategies reflected in gene transcription - a case study of two litter decomposers.</title>
        <authorList>
            <person name="Barbi F."/>
            <person name="Kohler A."/>
            <person name="Barry K."/>
            <person name="Baskaran P."/>
            <person name="Daum C."/>
            <person name="Fauchery L."/>
            <person name="Ihrmark K."/>
            <person name="Kuo A."/>
            <person name="LaButti K."/>
            <person name="Lipzen A."/>
            <person name="Morin E."/>
            <person name="Grigoriev I.V."/>
            <person name="Henrissat B."/>
            <person name="Lindahl B."/>
            <person name="Martin F."/>
        </authorList>
    </citation>
    <scope>NUCLEOTIDE SEQUENCE</scope>
    <source>
        <strain evidence="1">JB14</strain>
    </source>
</reference>
<organism evidence="1 2">
    <name type="scientific">Gymnopus androsaceus JB14</name>
    <dbReference type="NCBI Taxonomy" id="1447944"/>
    <lineage>
        <taxon>Eukaryota</taxon>
        <taxon>Fungi</taxon>
        <taxon>Dikarya</taxon>
        <taxon>Basidiomycota</taxon>
        <taxon>Agaricomycotina</taxon>
        <taxon>Agaricomycetes</taxon>
        <taxon>Agaricomycetidae</taxon>
        <taxon>Agaricales</taxon>
        <taxon>Marasmiineae</taxon>
        <taxon>Omphalotaceae</taxon>
        <taxon>Gymnopus</taxon>
    </lineage>
</organism>
<feature type="non-terminal residue" evidence="1">
    <location>
        <position position="101"/>
    </location>
</feature>